<dbReference type="eggNOG" id="COG1757">
    <property type="taxonomic scope" value="Bacteria"/>
</dbReference>
<evidence type="ECO:0000313" key="11">
    <source>
        <dbReference type="Proteomes" id="UP000183868"/>
    </source>
</evidence>
<keyword evidence="5 6" id="KW-0472">Membrane</keyword>
<dbReference type="AlphaFoldDB" id="H1XXH3"/>
<dbReference type="Pfam" id="PF03553">
    <property type="entry name" value="Na_H_antiporter"/>
    <property type="match status" value="1"/>
</dbReference>
<dbReference type="PANTHER" id="PTHR43478:SF1">
    <property type="entry name" value="NA+_H+ ANTIPORTER NHAC-LIKE C-TERMINAL DOMAIN-CONTAINING PROTEIN"/>
    <property type="match status" value="1"/>
</dbReference>
<organism evidence="9 10">
    <name type="scientific">Caldithrix abyssi DSM 13497</name>
    <dbReference type="NCBI Taxonomy" id="880073"/>
    <lineage>
        <taxon>Bacteria</taxon>
        <taxon>Pseudomonadati</taxon>
        <taxon>Calditrichota</taxon>
        <taxon>Calditrichia</taxon>
        <taxon>Calditrichales</taxon>
        <taxon>Calditrichaceae</taxon>
        <taxon>Caldithrix</taxon>
    </lineage>
</organism>
<reference evidence="8 11" key="2">
    <citation type="submission" date="2016-11" db="EMBL/GenBank/DDBJ databases">
        <title>Genomic analysis of Caldithrix abyssi and proposal of a novel bacterial phylum Caldithrichaeota.</title>
        <authorList>
            <person name="Kublanov I."/>
            <person name="Sigalova O."/>
            <person name="Gavrilov S."/>
            <person name="Lebedinsky A."/>
            <person name="Ivanova N."/>
            <person name="Daum C."/>
            <person name="Reddy T."/>
            <person name="Klenk H.P."/>
            <person name="Goker M."/>
            <person name="Reva O."/>
            <person name="Miroshnichenko M."/>
            <person name="Kyprides N."/>
            <person name="Woyke T."/>
            <person name="Gelfand M."/>
        </authorList>
    </citation>
    <scope>NUCLEOTIDE SEQUENCE [LARGE SCALE GENOMIC DNA]</scope>
    <source>
        <strain evidence="8 11">LF13</strain>
    </source>
</reference>
<evidence type="ECO:0000313" key="9">
    <source>
        <dbReference type="EMBL" id="EHO43097.1"/>
    </source>
</evidence>
<keyword evidence="2" id="KW-1003">Cell membrane</keyword>
<dbReference type="EMBL" id="CM001402">
    <property type="protein sequence ID" value="EHO43097.1"/>
    <property type="molecule type" value="Genomic_DNA"/>
</dbReference>
<keyword evidence="4 6" id="KW-1133">Transmembrane helix</keyword>
<feature type="transmembrane region" description="Helical" evidence="6">
    <location>
        <begin position="116"/>
        <end position="140"/>
    </location>
</feature>
<feature type="transmembrane region" description="Helical" evidence="6">
    <location>
        <begin position="343"/>
        <end position="364"/>
    </location>
</feature>
<dbReference type="Proteomes" id="UP000183868">
    <property type="component" value="Chromosome"/>
</dbReference>
<name>H1XXH3_CALAY</name>
<feature type="transmembrane region" description="Helical" evidence="6">
    <location>
        <begin position="266"/>
        <end position="286"/>
    </location>
</feature>
<dbReference type="InterPro" id="IPR018461">
    <property type="entry name" value="Na/H_Antiport_NhaC-like_C"/>
</dbReference>
<evidence type="ECO:0000259" key="7">
    <source>
        <dbReference type="Pfam" id="PF03553"/>
    </source>
</evidence>
<dbReference type="HOGENOM" id="CLU_018751_2_0_0"/>
<evidence type="ECO:0000256" key="2">
    <source>
        <dbReference type="ARBA" id="ARBA00022475"/>
    </source>
</evidence>
<accession>H1XXH3</accession>
<dbReference type="OrthoDB" id="9762978at2"/>
<comment type="subcellular location">
    <subcellularLocation>
        <location evidence="1">Cell membrane</location>
        <topology evidence="1">Multi-pass membrane protein</topology>
    </subcellularLocation>
</comment>
<dbReference type="Proteomes" id="UP000004671">
    <property type="component" value="Chromosome"/>
</dbReference>
<evidence type="ECO:0000256" key="1">
    <source>
        <dbReference type="ARBA" id="ARBA00004651"/>
    </source>
</evidence>
<dbReference type="GO" id="GO:0005886">
    <property type="term" value="C:plasma membrane"/>
    <property type="evidence" value="ECO:0007669"/>
    <property type="project" value="UniProtKB-SubCell"/>
</dbReference>
<evidence type="ECO:0000256" key="3">
    <source>
        <dbReference type="ARBA" id="ARBA00022692"/>
    </source>
</evidence>
<feature type="transmembrane region" description="Helical" evidence="6">
    <location>
        <begin position="161"/>
        <end position="184"/>
    </location>
</feature>
<feature type="domain" description="Na+/H+ antiporter NhaC-like C-terminal" evidence="7">
    <location>
        <begin position="166"/>
        <end position="492"/>
    </location>
</feature>
<dbReference type="PANTHER" id="PTHR43478">
    <property type="entry name" value="NA+/H+ ANTIPORTER-RELATED"/>
    <property type="match status" value="1"/>
</dbReference>
<feature type="transmembrane region" description="Helical" evidence="6">
    <location>
        <begin position="473"/>
        <end position="493"/>
    </location>
</feature>
<reference evidence="9 10" key="1">
    <citation type="submission" date="2011-09" db="EMBL/GenBank/DDBJ databases">
        <title>The permanent draft genome of Caldithrix abyssi DSM 13497.</title>
        <authorList>
            <consortium name="US DOE Joint Genome Institute (JGI-PGF)"/>
            <person name="Lucas S."/>
            <person name="Han J."/>
            <person name="Lapidus A."/>
            <person name="Bruce D."/>
            <person name="Goodwin L."/>
            <person name="Pitluck S."/>
            <person name="Peters L."/>
            <person name="Kyrpides N."/>
            <person name="Mavromatis K."/>
            <person name="Ivanova N."/>
            <person name="Mikhailova N."/>
            <person name="Chertkov O."/>
            <person name="Detter J.C."/>
            <person name="Tapia R."/>
            <person name="Han C."/>
            <person name="Land M."/>
            <person name="Hauser L."/>
            <person name="Markowitz V."/>
            <person name="Cheng J.-F."/>
            <person name="Hugenholtz P."/>
            <person name="Woyke T."/>
            <person name="Wu D."/>
            <person name="Spring S."/>
            <person name="Brambilla E."/>
            <person name="Klenk H.-P."/>
            <person name="Eisen J.A."/>
        </authorList>
    </citation>
    <scope>NUCLEOTIDE SEQUENCE [LARGE SCALE GENOMIC DNA]</scope>
    <source>
        <strain evidence="9 10">DSM 13497</strain>
    </source>
</reference>
<evidence type="ECO:0000256" key="5">
    <source>
        <dbReference type="ARBA" id="ARBA00023136"/>
    </source>
</evidence>
<feature type="transmembrane region" description="Helical" evidence="6">
    <location>
        <begin position="313"/>
        <end position="331"/>
    </location>
</feature>
<evidence type="ECO:0000256" key="6">
    <source>
        <dbReference type="SAM" id="Phobius"/>
    </source>
</evidence>
<dbReference type="STRING" id="880073.Cabys_2431"/>
<gene>
    <name evidence="8" type="ORF">Cabys_2431</name>
    <name evidence="9" type="ORF">Calab_3498</name>
</gene>
<feature type="transmembrane region" description="Helical" evidence="6">
    <location>
        <begin position="29"/>
        <end position="53"/>
    </location>
</feature>
<dbReference type="EMBL" id="CP018099">
    <property type="protein sequence ID" value="APF19180.1"/>
    <property type="molecule type" value="Genomic_DNA"/>
</dbReference>
<feature type="transmembrane region" description="Helical" evidence="6">
    <location>
        <begin position="392"/>
        <end position="420"/>
    </location>
</feature>
<dbReference type="PaxDb" id="880073-Calab_3498"/>
<evidence type="ECO:0000256" key="4">
    <source>
        <dbReference type="ARBA" id="ARBA00022989"/>
    </source>
</evidence>
<keyword evidence="10" id="KW-1185">Reference proteome</keyword>
<evidence type="ECO:0000313" key="10">
    <source>
        <dbReference type="Proteomes" id="UP000004671"/>
    </source>
</evidence>
<evidence type="ECO:0000313" key="8">
    <source>
        <dbReference type="EMBL" id="APF19180.1"/>
    </source>
</evidence>
<proteinExistence type="predicted"/>
<sequence length="494" mass="53999">MEHFGFWSLLPPLLAIVLAIKTRQVFLSLFFGIWIGWVVLNNGHLFHGTLASIDALVNVFKEPGNTRTIMFSALVGALITYIQRSGGVDGFIQYVNRFLQKVEKRRKGNSRRTVQLMAWATGVVIFVESSINVLTVGSIYRPIFDRLKIPREKLAYIADSISAPTCILIPLNAWGAYIMGLLLAQGLSNPFKIMLYAYPLNFYPFLAMTAVLVVILTQKDIGPMKKAERRAREEGKVIADNAVPMMSNEIVSMAKKEGVVPRARNMLIPIATMVFMMPVGLFYSGWAQLSDPGSMSPGKLFFEAIGQGSGSKAVLWAVLSALLVAAVMYRTQKIFKLQELIDLLFKGVGGLIPLALLMMLAFAIGKLCRELGTGIYVAEIAQQWLSPHFVPVIIFLVSCFIAFSTGTSWGTFAIMLAIAIPMAQSMQVHIPLVVGAVLGGGVFGDHCSPISDTTIISSMASASDHIDHVKTQLPYALMAGTVAALFYLVAGFVY</sequence>
<protein>
    <submittedName>
        <fullName evidence="8 9">Na+/H+ antiporter NhaC</fullName>
    </submittedName>
</protein>
<keyword evidence="3 6" id="KW-0812">Transmembrane</keyword>
<dbReference type="KEGG" id="caby:Cabys_2431"/>
<dbReference type="RefSeq" id="WP_006930582.1">
    <property type="nucleotide sequence ID" value="NZ_CM001402.1"/>
</dbReference>
<feature type="transmembrane region" description="Helical" evidence="6">
    <location>
        <begin position="196"/>
        <end position="216"/>
    </location>
</feature>